<dbReference type="InterPro" id="IPR001611">
    <property type="entry name" value="Leu-rich_rpt"/>
</dbReference>
<keyword evidence="13" id="KW-1185">Reference proteome</keyword>
<dbReference type="InterPro" id="IPR011993">
    <property type="entry name" value="PH-like_dom_sf"/>
</dbReference>
<dbReference type="Gene3D" id="3.80.10.10">
    <property type="entry name" value="Ribonuclease Inhibitor"/>
    <property type="match status" value="1"/>
</dbReference>
<feature type="compositionally biased region" description="Basic and acidic residues" evidence="9">
    <location>
        <begin position="1572"/>
        <end position="1601"/>
    </location>
</feature>
<evidence type="ECO:0000313" key="12">
    <source>
        <dbReference type="EMBL" id="KAK6185441.1"/>
    </source>
</evidence>
<evidence type="ECO:0000256" key="7">
    <source>
        <dbReference type="ARBA" id="ARBA00022737"/>
    </source>
</evidence>
<comment type="similarity">
    <text evidence="3">Belongs to the CARMIL family.</text>
</comment>
<feature type="compositionally biased region" description="Basic and acidic residues" evidence="9">
    <location>
        <begin position="1125"/>
        <end position="1150"/>
    </location>
</feature>
<keyword evidence="6" id="KW-0433">Leucine-rich repeat</keyword>
<evidence type="ECO:0000256" key="1">
    <source>
        <dbReference type="ARBA" id="ARBA00004236"/>
    </source>
</evidence>
<feature type="domain" description="CARMIL pleckstrin homology" evidence="11">
    <location>
        <begin position="27"/>
        <end position="120"/>
    </location>
</feature>
<evidence type="ECO:0000256" key="5">
    <source>
        <dbReference type="ARBA" id="ARBA00022490"/>
    </source>
</evidence>
<dbReference type="GO" id="GO:0005737">
    <property type="term" value="C:cytoplasm"/>
    <property type="evidence" value="ECO:0007669"/>
    <property type="project" value="UniProtKB-SubCell"/>
</dbReference>
<sequence>MAAPSNIPKDIQDSIKDVMDKRIKLGIKRMVRQEIRNDRTENRILAFSPCRLFVLAAKVPSKLEHTFHYLDIQAIESRKPNQLQVTVDSKIYSFITQDAETDEVNHMITHIGTSLKHIFPTFPLERIILKIDVQPVERLKTMYDMMKDIESKELGPCGGFTMMYACMCDYHSLPYREEVAWDVDTIYLSQDSRELCLRDFDHLNLKDLIPIIGALEHNSWFTKLNTNNVKLTSECCNEILKVMRRNAVIEHLGLSNTGIKVEFVQKLSTAILSNSGTQISKIDLSNNILEDRGIIHLVGSLSNLSKGLTSLDLSKTGLTTKCLNKIAESMSQSSTISSTLQTLKLADNSLKAEDLSNLYTFLARPNGITHLDLSSTDIALDMMCGALLRGCIHQLTYMKLSNVVFSHKKSKDVIIPQTWKQFFSSVAVLEHLDLSNCKLPPEAARELLLGVASNRHIDNLHLDLSNNDLGSQGAQNIGDTIANIINISSLDISNNGFDQELVNLLKAIKHNHSIRHLAIGRNFTGIKPKYHVEILRYVVHLIQEEDSMIQSLSLADSKLKADTAYVVNALGSNNSLREIDLSGNLMGDLGARMLAKALQINTHMQTVRWDKNATSAQGFEDIADALEKNYTLKKMPFPVNDAAIVMRSQPERTEAALQKIESLLQRNHNPRKFSSDQAYRLQQGFLLSSTQQMVDRLVVQVQDTINALNFGPNEAFKTDIQKATEIVKDADNSKQLLPRLQEIAIKSQDSGNPVENSLQKIADDLRQVMENQMKKSVEDMLKCTSSHCTAVLADKTFQSELEDGCHSKSSIPKDFTKLMLDGVGNDMYNKLSELNLAVAAYLSDSTIDQVIEVLSNSHRTLTNHLNLRKSGHYPVKEEKVDTETEKKASRESLEIELDNKPSPGPFFMDSHPQPDSPKLSHKRKSLYGRKLRPQSVIGETDYFFDESNPMMSNKKIEHDRDQVQKALKMCEIKTEKDSVDSHSDIRSQIEEVDELDLSFEKLDSLDESSERKKSTDSSFSLEKLDGDNEDSTEAKPLKHLVKSRPKRQKTRAPTRPVAPGITPLDDATDDGIGAFYVPPTISAEPITSPSRKSSDTSTKSSGNQLQKPTETSKPEKKKGWSPRNLMKDKDKDKDKEKEKDKEKDKGEKKGSLLSHGLSNFFGRKSGGKGKNPIDPEAKKLAESPATIPEEKKTPVKQQQQSAVSYNKISEEVEVDRPEVKAPIVSAECFDDEKTLKEKDQEKEKEEDLSEEKETNDTVSKIPASSSRTGMGLGGNILLEMKQKQEKRFSQQVKPRTLPKEKDDHEANNNVIDKNKAQKTQENKTVLKPANNETTTAVDNGSLEASDVTSSSKSDDTKRALIPNANKASSDVKKPLCIPVEPVVTEKSPRAPPRALQPPKKRVSPTQPADTEATVTLDTKPTVVPRSVKPPPPTKPRPPALAPKPRASLRTSKDVTDSNIQSEEVKLRDKPESQIVTDSATLRLSVREKVKRLSKAPIEESPLISSPTKSKSNSTDSKPHSSSDEGEHVSSPSSLDSIDGESSETSNKDCVNNKTTPQHKSSNSTDSTDSVNDNDKNHDDSSPKEEHSVPKRSSRAEDEIMV</sequence>
<keyword evidence="8" id="KW-0472">Membrane</keyword>
<feature type="compositionally biased region" description="Basic and acidic residues" evidence="9">
    <location>
        <begin position="1297"/>
        <end position="1321"/>
    </location>
</feature>
<comment type="caution">
    <text evidence="12">The sequence shown here is derived from an EMBL/GenBank/DDBJ whole genome shotgun (WGS) entry which is preliminary data.</text>
</comment>
<evidence type="ECO:0000259" key="10">
    <source>
        <dbReference type="Pfam" id="PF16000"/>
    </source>
</evidence>
<keyword evidence="4" id="KW-1003">Cell membrane</keyword>
<dbReference type="Gene3D" id="6.10.140.1850">
    <property type="match status" value="1"/>
</dbReference>
<comment type="subcellular location">
    <subcellularLocation>
        <location evidence="1">Cell membrane</location>
    </subcellularLocation>
    <subcellularLocation>
        <location evidence="2">Cytoplasm</location>
    </subcellularLocation>
</comment>
<keyword evidence="7" id="KW-0677">Repeat</keyword>
<evidence type="ECO:0000256" key="8">
    <source>
        <dbReference type="ARBA" id="ARBA00023136"/>
    </source>
</evidence>
<dbReference type="PANTHER" id="PTHR24112">
    <property type="entry name" value="LEUCINE-RICH REPEAT, ISOFORM F-RELATED"/>
    <property type="match status" value="1"/>
</dbReference>
<evidence type="ECO:0000313" key="13">
    <source>
        <dbReference type="Proteomes" id="UP001347796"/>
    </source>
</evidence>
<dbReference type="InterPro" id="IPR051279">
    <property type="entry name" value="PP1-Reg/Actin-Interact_Protein"/>
</dbReference>
<accession>A0AAN8Q2N2</accession>
<name>A0AAN8Q2N2_PATCE</name>
<dbReference type="Gene3D" id="2.30.29.30">
    <property type="entry name" value="Pleckstrin-homology domain (PH domain)/Phosphotyrosine-binding domain (PTB)"/>
    <property type="match status" value="1"/>
</dbReference>
<feature type="compositionally biased region" description="Pro residues" evidence="9">
    <location>
        <begin position="1427"/>
        <end position="1441"/>
    </location>
</feature>
<feature type="compositionally biased region" description="Basic and acidic residues" evidence="9">
    <location>
        <begin position="1208"/>
        <end position="1219"/>
    </location>
</feature>
<feature type="compositionally biased region" description="Basic and acidic residues" evidence="9">
    <location>
        <begin position="1516"/>
        <end position="1527"/>
    </location>
</feature>
<dbReference type="Pfam" id="PF17888">
    <property type="entry name" value="Carm_PH"/>
    <property type="match status" value="1"/>
</dbReference>
<feature type="compositionally biased region" description="Polar residues" evidence="9">
    <location>
        <begin position="1403"/>
        <end position="1416"/>
    </location>
</feature>
<proteinExistence type="inferred from homology"/>
<feature type="compositionally biased region" description="Basic and acidic residues" evidence="9">
    <location>
        <begin position="1022"/>
        <end position="1036"/>
    </location>
</feature>
<feature type="compositionally biased region" description="Polar residues" evidence="9">
    <location>
        <begin position="1542"/>
        <end position="1558"/>
    </location>
</feature>
<dbReference type="Pfam" id="PF13516">
    <property type="entry name" value="LRR_6"/>
    <property type="match status" value="2"/>
</dbReference>
<dbReference type="SMART" id="SM00368">
    <property type="entry name" value="LRR_RI"/>
    <property type="match status" value="7"/>
</dbReference>
<dbReference type="GO" id="GO:0016477">
    <property type="term" value="P:cell migration"/>
    <property type="evidence" value="ECO:0007669"/>
    <property type="project" value="TreeGrafter"/>
</dbReference>
<dbReference type="InterPro" id="IPR041245">
    <property type="entry name" value="CARMIL_PH"/>
</dbReference>
<reference evidence="12 13" key="1">
    <citation type="submission" date="2024-01" db="EMBL/GenBank/DDBJ databases">
        <title>The genome of the rayed Mediterranean limpet Patella caerulea (Linnaeus, 1758).</title>
        <authorList>
            <person name="Anh-Thu Weber A."/>
            <person name="Halstead-Nussloch G."/>
        </authorList>
    </citation>
    <scope>NUCLEOTIDE SEQUENCE [LARGE SCALE GENOMIC DNA]</scope>
    <source>
        <strain evidence="12">AATW-2023a</strain>
        <tissue evidence="12">Whole specimen</tissue>
    </source>
</reference>
<feature type="region of interest" description="Disordered" evidence="9">
    <location>
        <begin position="1003"/>
        <end position="1601"/>
    </location>
</feature>
<dbReference type="GO" id="GO:0030027">
    <property type="term" value="C:lamellipodium"/>
    <property type="evidence" value="ECO:0007669"/>
    <property type="project" value="TreeGrafter"/>
</dbReference>
<evidence type="ECO:0000256" key="6">
    <source>
        <dbReference type="ARBA" id="ARBA00022614"/>
    </source>
</evidence>
<dbReference type="GO" id="GO:0005886">
    <property type="term" value="C:plasma membrane"/>
    <property type="evidence" value="ECO:0007669"/>
    <property type="project" value="UniProtKB-SubCell"/>
</dbReference>
<feature type="compositionally biased region" description="Basic and acidic residues" evidence="9">
    <location>
        <begin position="1462"/>
        <end position="1471"/>
    </location>
</feature>
<feature type="compositionally biased region" description="Polar residues" evidence="9">
    <location>
        <begin position="1502"/>
        <end position="1515"/>
    </location>
</feature>
<feature type="compositionally biased region" description="Low complexity" evidence="9">
    <location>
        <begin position="1559"/>
        <end position="1570"/>
    </location>
</feature>
<gene>
    <name evidence="12" type="ORF">SNE40_007675</name>
</gene>
<evidence type="ECO:0000256" key="4">
    <source>
        <dbReference type="ARBA" id="ARBA00022475"/>
    </source>
</evidence>
<feature type="compositionally biased region" description="Basic and acidic residues" evidence="9">
    <location>
        <begin position="1231"/>
        <end position="1255"/>
    </location>
</feature>
<feature type="compositionally biased region" description="Basic and acidic residues" evidence="9">
    <location>
        <begin position="1171"/>
        <end position="1181"/>
    </location>
</feature>
<feature type="compositionally biased region" description="Basic and acidic residues" evidence="9">
    <location>
        <begin position="874"/>
        <end position="899"/>
    </location>
</feature>
<dbReference type="Proteomes" id="UP001347796">
    <property type="component" value="Unassembled WGS sequence"/>
</dbReference>
<dbReference type="GO" id="GO:0034315">
    <property type="term" value="P:regulation of Arp2/3 complex-mediated actin nucleation"/>
    <property type="evidence" value="ECO:0007669"/>
    <property type="project" value="TreeGrafter"/>
</dbReference>
<evidence type="ECO:0000256" key="2">
    <source>
        <dbReference type="ARBA" id="ARBA00004496"/>
    </source>
</evidence>
<feature type="compositionally biased region" description="Basic and acidic residues" evidence="9">
    <location>
        <begin position="1003"/>
        <end position="1015"/>
    </location>
</feature>
<dbReference type="Pfam" id="PF16000">
    <property type="entry name" value="CARMIL_C"/>
    <property type="match status" value="1"/>
</dbReference>
<dbReference type="SUPFAM" id="SSF52047">
    <property type="entry name" value="RNI-like"/>
    <property type="match status" value="2"/>
</dbReference>
<evidence type="ECO:0000256" key="3">
    <source>
        <dbReference type="ARBA" id="ARBA00007298"/>
    </source>
</evidence>
<feature type="compositionally biased region" description="Basic residues" evidence="9">
    <location>
        <begin position="1037"/>
        <end position="1052"/>
    </location>
</feature>
<keyword evidence="5" id="KW-0963">Cytoplasm</keyword>
<feature type="domain" description="CARMIL C-terminal" evidence="10">
    <location>
        <begin position="784"/>
        <end position="1110"/>
    </location>
</feature>
<dbReference type="InterPro" id="IPR032675">
    <property type="entry name" value="LRR_dom_sf"/>
</dbReference>
<organism evidence="12 13">
    <name type="scientific">Patella caerulea</name>
    <name type="common">Rayed Mediterranean limpet</name>
    <dbReference type="NCBI Taxonomy" id="87958"/>
    <lineage>
        <taxon>Eukaryota</taxon>
        <taxon>Metazoa</taxon>
        <taxon>Spiralia</taxon>
        <taxon>Lophotrochozoa</taxon>
        <taxon>Mollusca</taxon>
        <taxon>Gastropoda</taxon>
        <taxon>Patellogastropoda</taxon>
        <taxon>Patelloidea</taxon>
        <taxon>Patellidae</taxon>
        <taxon>Patella</taxon>
    </lineage>
</organism>
<feature type="compositionally biased region" description="Low complexity" evidence="9">
    <location>
        <begin position="1087"/>
        <end position="1109"/>
    </location>
</feature>
<evidence type="ECO:0000259" key="11">
    <source>
        <dbReference type="Pfam" id="PF17888"/>
    </source>
</evidence>
<protein>
    <submittedName>
        <fullName evidence="12">Uncharacterized protein</fullName>
    </submittedName>
</protein>
<dbReference type="PANTHER" id="PTHR24112:SF66">
    <property type="entry name" value="LEUCINE-RICH REPEAT, ISOFORM F"/>
    <property type="match status" value="1"/>
</dbReference>
<dbReference type="InterPro" id="IPR031943">
    <property type="entry name" value="CARMIL_C"/>
</dbReference>
<feature type="region of interest" description="Disordered" evidence="9">
    <location>
        <begin position="872"/>
        <end position="926"/>
    </location>
</feature>
<evidence type="ECO:0000256" key="9">
    <source>
        <dbReference type="SAM" id="MobiDB-lite"/>
    </source>
</evidence>
<dbReference type="EMBL" id="JAZGQO010000006">
    <property type="protein sequence ID" value="KAK6185441.1"/>
    <property type="molecule type" value="Genomic_DNA"/>
</dbReference>
<feature type="compositionally biased region" description="Polar residues" evidence="9">
    <location>
        <begin position="1195"/>
        <end position="1207"/>
    </location>
</feature>
<feature type="compositionally biased region" description="Polar residues" evidence="9">
    <location>
        <begin position="1256"/>
        <end position="1268"/>
    </location>
</feature>